<proteinExistence type="predicted"/>
<dbReference type="VEuPathDB" id="FungiDB:H257_19203"/>
<evidence type="ECO:0008006" key="2">
    <source>
        <dbReference type="Google" id="ProtNLM"/>
    </source>
</evidence>
<protein>
    <recommendedName>
        <fullName evidence="2">SWIM-type domain-containing protein</fullName>
    </recommendedName>
</protein>
<feature type="non-terminal residue" evidence="1">
    <location>
        <position position="1"/>
    </location>
</feature>
<accession>W4FAV6</accession>
<name>W4FAV6_APHAT</name>
<dbReference type="AlphaFoldDB" id="W4FAV6"/>
<dbReference type="RefSeq" id="XP_009846658.1">
    <property type="nucleotide sequence ID" value="XM_009848356.1"/>
</dbReference>
<dbReference type="GeneID" id="20821199"/>
<gene>
    <name evidence="1" type="ORF">H257_19203</name>
</gene>
<reference evidence="1" key="1">
    <citation type="submission" date="2013-12" db="EMBL/GenBank/DDBJ databases">
        <title>The Genome Sequence of Aphanomyces astaci APO3.</title>
        <authorList>
            <consortium name="The Broad Institute Genomics Platform"/>
            <person name="Russ C."/>
            <person name="Tyler B."/>
            <person name="van West P."/>
            <person name="Dieguez-Uribeondo J."/>
            <person name="Young S.K."/>
            <person name="Zeng Q."/>
            <person name="Gargeya S."/>
            <person name="Fitzgerald M."/>
            <person name="Abouelleil A."/>
            <person name="Alvarado L."/>
            <person name="Chapman S.B."/>
            <person name="Gainer-Dewar J."/>
            <person name="Goldberg J."/>
            <person name="Griggs A."/>
            <person name="Gujja S."/>
            <person name="Hansen M."/>
            <person name="Howarth C."/>
            <person name="Imamovic A."/>
            <person name="Ireland A."/>
            <person name="Larimer J."/>
            <person name="McCowan C."/>
            <person name="Murphy C."/>
            <person name="Pearson M."/>
            <person name="Poon T.W."/>
            <person name="Priest M."/>
            <person name="Roberts A."/>
            <person name="Saif S."/>
            <person name="Shea T."/>
            <person name="Sykes S."/>
            <person name="Wortman J."/>
            <person name="Nusbaum C."/>
            <person name="Birren B."/>
        </authorList>
    </citation>
    <scope>NUCLEOTIDE SEQUENCE [LARGE SCALE GENOMIC DNA]</scope>
    <source>
        <strain evidence="1">APO3</strain>
    </source>
</reference>
<dbReference type="OrthoDB" id="118844at2759"/>
<organism evidence="1">
    <name type="scientific">Aphanomyces astaci</name>
    <name type="common">Crayfish plague agent</name>
    <dbReference type="NCBI Taxonomy" id="112090"/>
    <lineage>
        <taxon>Eukaryota</taxon>
        <taxon>Sar</taxon>
        <taxon>Stramenopiles</taxon>
        <taxon>Oomycota</taxon>
        <taxon>Saprolegniomycetes</taxon>
        <taxon>Saprolegniales</taxon>
        <taxon>Verrucalvaceae</taxon>
        <taxon>Aphanomyces</taxon>
    </lineage>
</organism>
<dbReference type="EMBL" id="KI913517">
    <property type="protein sequence ID" value="ETV63858.1"/>
    <property type="molecule type" value="Genomic_DNA"/>
</dbReference>
<evidence type="ECO:0000313" key="1">
    <source>
        <dbReference type="EMBL" id="ETV63858.1"/>
    </source>
</evidence>
<sequence length="275" mass="31708">EQLLVLSVFTGWTSTVGLDGLEQRPYAGIVFTSSQNMWNVAIDSKHQKEGVALATDGTYKLHFGGWTLIDIGVVYTRFSNNKFGSSFMPWSYLFVRSECEEAYSQLLRVFAEAFDTFFDYPLDVATCSIDHTQYIQTTLKKQWPQVHVVICTQIHLMRSARTWMQFHAIASVVLMDWETSLAEEEFAQWFQETYLLPPWDVWFFVASLTPGIPAHQQHIESHHKRIKQCELVRLKYKCDCLAYHESGWLCAHTITCCNLINDFDLKLRAGLDATP</sequence>